<keyword evidence="2" id="KW-0479">Metal-binding</keyword>
<dbReference type="Pfam" id="PF04828">
    <property type="entry name" value="GFA"/>
    <property type="match status" value="1"/>
</dbReference>
<accession>A0A6I6MLL7</accession>
<evidence type="ECO:0000256" key="2">
    <source>
        <dbReference type="ARBA" id="ARBA00022723"/>
    </source>
</evidence>
<dbReference type="PROSITE" id="PS51891">
    <property type="entry name" value="CENP_V_GFA"/>
    <property type="match status" value="1"/>
</dbReference>
<evidence type="ECO:0000313" key="7">
    <source>
        <dbReference type="Proteomes" id="UP000431269"/>
    </source>
</evidence>
<evidence type="ECO:0000256" key="4">
    <source>
        <dbReference type="ARBA" id="ARBA00023239"/>
    </source>
</evidence>
<evidence type="ECO:0000256" key="3">
    <source>
        <dbReference type="ARBA" id="ARBA00022833"/>
    </source>
</evidence>
<dbReference type="PANTHER" id="PTHR33337">
    <property type="entry name" value="GFA DOMAIN-CONTAINING PROTEIN"/>
    <property type="match status" value="1"/>
</dbReference>
<dbReference type="RefSeq" id="WP_158765068.1">
    <property type="nucleotide sequence ID" value="NZ_CP047045.1"/>
</dbReference>
<reference evidence="7" key="1">
    <citation type="submission" date="2019-12" db="EMBL/GenBank/DDBJ databases">
        <title>Complete genome of Terracaulis silvestris 0127_4.</title>
        <authorList>
            <person name="Vieira S."/>
            <person name="Riedel T."/>
            <person name="Sproer C."/>
            <person name="Pascual J."/>
            <person name="Boedeker C."/>
            <person name="Overmann J."/>
        </authorList>
    </citation>
    <scope>NUCLEOTIDE SEQUENCE [LARGE SCALE GENOMIC DNA]</scope>
    <source>
        <strain evidence="7">0127_4</strain>
    </source>
</reference>
<proteinExistence type="inferred from homology"/>
<evidence type="ECO:0000259" key="5">
    <source>
        <dbReference type="PROSITE" id="PS51891"/>
    </source>
</evidence>
<dbReference type="PANTHER" id="PTHR33337:SF40">
    <property type="entry name" value="CENP-V_GFA DOMAIN-CONTAINING PROTEIN-RELATED"/>
    <property type="match status" value="1"/>
</dbReference>
<dbReference type="GO" id="GO:0016846">
    <property type="term" value="F:carbon-sulfur lyase activity"/>
    <property type="evidence" value="ECO:0007669"/>
    <property type="project" value="InterPro"/>
</dbReference>
<keyword evidence="7" id="KW-1185">Reference proteome</keyword>
<dbReference type="AlphaFoldDB" id="A0A6I6MLL7"/>
<comment type="similarity">
    <text evidence="1">Belongs to the Gfa family.</text>
</comment>
<evidence type="ECO:0000256" key="1">
    <source>
        <dbReference type="ARBA" id="ARBA00005495"/>
    </source>
</evidence>
<dbReference type="SUPFAM" id="SSF51316">
    <property type="entry name" value="Mss4-like"/>
    <property type="match status" value="1"/>
</dbReference>
<dbReference type="InterPro" id="IPR011057">
    <property type="entry name" value="Mss4-like_sf"/>
</dbReference>
<evidence type="ECO:0000313" key="6">
    <source>
        <dbReference type="EMBL" id="QGZ94106.1"/>
    </source>
</evidence>
<dbReference type="EMBL" id="CP047045">
    <property type="protein sequence ID" value="QGZ94106.1"/>
    <property type="molecule type" value="Genomic_DNA"/>
</dbReference>
<protein>
    <recommendedName>
        <fullName evidence="5">CENP-V/GFA domain-containing protein</fullName>
    </recommendedName>
</protein>
<keyword evidence="4" id="KW-0456">Lyase</keyword>
<dbReference type="Gene3D" id="3.90.1590.10">
    <property type="entry name" value="glutathione-dependent formaldehyde- activating enzyme (gfa)"/>
    <property type="match status" value="1"/>
</dbReference>
<feature type="domain" description="CENP-V/GFA" evidence="5">
    <location>
        <begin position="11"/>
        <end position="114"/>
    </location>
</feature>
<dbReference type="InterPro" id="IPR006913">
    <property type="entry name" value="CENP-V/GFA"/>
</dbReference>
<gene>
    <name evidence="6" type="ORF">DSM104635_00922</name>
</gene>
<organism evidence="6 7">
    <name type="scientific">Terricaulis silvestris</name>
    <dbReference type="NCBI Taxonomy" id="2686094"/>
    <lineage>
        <taxon>Bacteria</taxon>
        <taxon>Pseudomonadati</taxon>
        <taxon>Pseudomonadota</taxon>
        <taxon>Alphaproteobacteria</taxon>
        <taxon>Caulobacterales</taxon>
        <taxon>Caulobacteraceae</taxon>
        <taxon>Terricaulis</taxon>
    </lineage>
</organism>
<dbReference type="KEGG" id="tsv:DSM104635_00922"/>
<name>A0A6I6MLL7_9CAUL</name>
<sequence>MTKAALPDPPYRGGCLCGSVRYCYSGRPRTLIACHCLDCQKQTGATNLLTLIGDRVAFTHEQGDVVRYRKTADSGRFADYVRCAQCGVRVWHEPLAAPEYCFIAVGTLDDPSWVVPVAHIWTSRAAPSAQIPPDAYATPQSPAADRSDLFAAFDRTYPR</sequence>
<keyword evidence="3" id="KW-0862">Zinc</keyword>
<dbReference type="Proteomes" id="UP000431269">
    <property type="component" value="Chromosome"/>
</dbReference>
<dbReference type="GO" id="GO:0046872">
    <property type="term" value="F:metal ion binding"/>
    <property type="evidence" value="ECO:0007669"/>
    <property type="project" value="UniProtKB-KW"/>
</dbReference>